<keyword evidence="2" id="KW-1185">Reference proteome</keyword>
<evidence type="ECO:0000313" key="1">
    <source>
        <dbReference type="EMBL" id="AFU59729.1"/>
    </source>
</evidence>
<proteinExistence type="predicted"/>
<dbReference type="Pfam" id="PF04199">
    <property type="entry name" value="Cyclase"/>
    <property type="match status" value="1"/>
</dbReference>
<dbReference type="EMBL" id="CP002408">
    <property type="protein sequence ID" value="AFU59729.1"/>
    <property type="molecule type" value="Genomic_DNA"/>
</dbReference>
<dbReference type="Gene3D" id="3.50.30.50">
    <property type="entry name" value="Putative cyclase"/>
    <property type="match status" value="1"/>
</dbReference>
<dbReference type="BioCyc" id="CNIT1237085:G1324-2809-MONOMER"/>
<dbReference type="AlphaFoldDB" id="K0INP4"/>
<dbReference type="SUPFAM" id="SSF102198">
    <property type="entry name" value="Putative cyclase"/>
    <property type="match status" value="1"/>
</dbReference>
<sequence length="210" mass="22773">MVRVIDLTMRITPSIRVFPGSPQPSFIPWSRFDSHGYDSEAVFMSTHTGTHVDAPSHFAPCLASIDMVPASRLVCSAVLIKAPKGANQLIEREDFENEPVREGEVVMIATGWEKRVAKSNYMTENPGLSEQAARYLARKKVNAVAIDGPSIDAGADSKFTAHNILLPRSILVVENLCNVSKISMTRFTLVISPLKLGGATGSPARVLALV</sequence>
<dbReference type="HOGENOM" id="CLU_030671_3_0_2"/>
<dbReference type="PANTHER" id="PTHR31118">
    <property type="entry name" value="CYCLASE-LIKE PROTEIN 2"/>
    <property type="match status" value="1"/>
</dbReference>
<protein>
    <submittedName>
        <fullName evidence="1">Putative cyclase</fullName>
    </submittedName>
</protein>
<dbReference type="InterPro" id="IPR037175">
    <property type="entry name" value="KFase_sf"/>
</dbReference>
<gene>
    <name evidence="1" type="ordered locus">Ngar_c28090</name>
</gene>
<name>K0INP4_NITGG</name>
<dbReference type="InterPro" id="IPR007325">
    <property type="entry name" value="KFase/CYL"/>
</dbReference>
<dbReference type="KEGG" id="nga:Ngar_c28090"/>
<dbReference type="Proteomes" id="UP000008037">
    <property type="component" value="Chromosome"/>
</dbReference>
<evidence type="ECO:0000313" key="2">
    <source>
        <dbReference type="Proteomes" id="UP000008037"/>
    </source>
</evidence>
<dbReference type="RefSeq" id="WP_015020263.1">
    <property type="nucleotide sequence ID" value="NC_018719.1"/>
</dbReference>
<reference evidence="1 2" key="1">
    <citation type="journal article" date="2012" name="Environ. Microbiol.">
        <title>The genome of the ammonia-oxidizing Candidatus Nitrososphaera gargensis: insights into metabolic versatility and environmental adaptations.</title>
        <authorList>
            <person name="Spang A."/>
            <person name="Poehlein A."/>
            <person name="Offre P."/>
            <person name="Zumbragel S."/>
            <person name="Haider S."/>
            <person name="Rychlik N."/>
            <person name="Nowka B."/>
            <person name="Schmeisser C."/>
            <person name="Lebedeva E.V."/>
            <person name="Rattei T."/>
            <person name="Bohm C."/>
            <person name="Schmid M."/>
            <person name="Galushko A."/>
            <person name="Hatzenpichler R."/>
            <person name="Weinmaier T."/>
            <person name="Daniel R."/>
            <person name="Schleper C."/>
            <person name="Spieck E."/>
            <person name="Streit W."/>
            <person name="Wagner M."/>
        </authorList>
    </citation>
    <scope>NUCLEOTIDE SEQUENCE [LARGE SCALE GENOMIC DNA]</scope>
    <source>
        <strain evidence="2">Ga9.2</strain>
    </source>
</reference>
<dbReference type="InParanoid" id="K0INP4"/>
<dbReference type="GO" id="GO:0004061">
    <property type="term" value="F:arylformamidase activity"/>
    <property type="evidence" value="ECO:0007669"/>
    <property type="project" value="InterPro"/>
</dbReference>
<dbReference type="PANTHER" id="PTHR31118:SF12">
    <property type="entry name" value="CYCLASE-LIKE PROTEIN 2"/>
    <property type="match status" value="1"/>
</dbReference>
<dbReference type="FunCoup" id="K0INP4">
    <property type="interactions" value="25"/>
</dbReference>
<organism evidence="1 2">
    <name type="scientific">Nitrososphaera gargensis (strain Ga9.2)</name>
    <dbReference type="NCBI Taxonomy" id="1237085"/>
    <lineage>
        <taxon>Archaea</taxon>
        <taxon>Nitrososphaerota</taxon>
        <taxon>Nitrososphaeria</taxon>
        <taxon>Nitrososphaerales</taxon>
        <taxon>Nitrososphaeraceae</taxon>
        <taxon>Nitrososphaera</taxon>
    </lineage>
</organism>
<dbReference type="GO" id="GO:0019441">
    <property type="term" value="P:L-tryptophan catabolic process to kynurenine"/>
    <property type="evidence" value="ECO:0007669"/>
    <property type="project" value="InterPro"/>
</dbReference>
<accession>K0INP4</accession>
<dbReference type="GeneID" id="13794828"/>